<feature type="compositionally biased region" description="Basic and acidic residues" evidence="1">
    <location>
        <begin position="1"/>
        <end position="14"/>
    </location>
</feature>
<name>A0A6M3ISJ4_9ZZZZ</name>
<protein>
    <submittedName>
        <fullName evidence="2">Uncharacterized protein</fullName>
    </submittedName>
</protein>
<accession>A0A6M3ISJ4</accession>
<evidence type="ECO:0000313" key="2">
    <source>
        <dbReference type="EMBL" id="QJA59422.1"/>
    </source>
</evidence>
<dbReference type="EMBL" id="MT141369">
    <property type="protein sequence ID" value="QJA59422.1"/>
    <property type="molecule type" value="Genomic_DNA"/>
</dbReference>
<organism evidence="2">
    <name type="scientific">viral metagenome</name>
    <dbReference type="NCBI Taxonomy" id="1070528"/>
    <lineage>
        <taxon>unclassified sequences</taxon>
        <taxon>metagenomes</taxon>
        <taxon>organismal metagenomes</taxon>
    </lineage>
</organism>
<proteinExistence type="predicted"/>
<feature type="region of interest" description="Disordered" evidence="1">
    <location>
        <begin position="1"/>
        <end position="47"/>
    </location>
</feature>
<gene>
    <name evidence="2" type="ORF">MM415B01299_0001</name>
</gene>
<reference evidence="2" key="1">
    <citation type="submission" date="2020-03" db="EMBL/GenBank/DDBJ databases">
        <title>The deep terrestrial virosphere.</title>
        <authorList>
            <person name="Holmfeldt K."/>
            <person name="Nilsson E."/>
            <person name="Simone D."/>
            <person name="Lopez-Fernandez M."/>
            <person name="Wu X."/>
            <person name="de Brujin I."/>
            <person name="Lundin D."/>
            <person name="Andersson A."/>
            <person name="Bertilsson S."/>
            <person name="Dopson M."/>
        </authorList>
    </citation>
    <scope>NUCLEOTIDE SEQUENCE</scope>
    <source>
        <strain evidence="2">MM415B01299</strain>
    </source>
</reference>
<sequence>MPYKDKELSREAAKIRKQKERMSHPVTPDTDVTPFGENVTPYNQGMSHPDVTPDYQLYWYTTVNGTSSKVMLDSVPPGCKVLSDGQVWRPSNRGYHGGEV</sequence>
<evidence type="ECO:0000256" key="1">
    <source>
        <dbReference type="SAM" id="MobiDB-lite"/>
    </source>
</evidence>
<dbReference type="AlphaFoldDB" id="A0A6M3ISJ4"/>